<dbReference type="EC" id="3.6.1.22" evidence="4"/>
<evidence type="ECO:0000256" key="9">
    <source>
        <dbReference type="ARBA" id="ARBA00023679"/>
    </source>
</evidence>
<evidence type="ECO:0000256" key="3">
    <source>
        <dbReference type="ARBA" id="ARBA00009595"/>
    </source>
</evidence>
<dbReference type="PANTHER" id="PTHR42904:SF6">
    <property type="entry name" value="NAD-CAPPED RNA HYDROLASE NUDT12"/>
    <property type="match status" value="1"/>
</dbReference>
<dbReference type="InterPro" id="IPR050241">
    <property type="entry name" value="NAD-cap_RNA_hydrolase_NudC"/>
</dbReference>
<dbReference type="AlphaFoldDB" id="A0A2X0UJ89"/>
<sequence length="311" mass="33290">MSLDLPLVRGHVDPAVELREAVVPAALVRAGEADIIVVDAHGLVLLDEAEALSSDSPLLRRLVGDEAVRALEGTTASFIGVANGRPVVAVETSRDEASGCWEHLRAVGWKLDGDDAALALTALALAGWHATYRYCSRCGSPVELVSGGWAAKCGACDRLEYPRQDPAIIVLVQDHDGRVLLAHNAAWPPGFVSIIAGYVEAGESPDVTVAREVAEEVGVEIETPTYVATQPWPFGRSQMMGYRARTLEPSPTPQADGVEIEWARFYSRDELTCALETGEISAFGRASIAYALLREWYGCDLPNGPDGAGRN</sequence>
<evidence type="ECO:0000256" key="6">
    <source>
        <dbReference type="ARBA" id="ARBA00022801"/>
    </source>
</evidence>
<comment type="catalytic activity">
    <reaction evidence="9">
        <text>a 5'-end NAD(+)-phospho-ribonucleoside in mRNA + H2O = a 5'-end phospho-adenosine-phospho-ribonucleoside in mRNA + beta-nicotinamide D-ribonucleotide + 2 H(+)</text>
        <dbReference type="Rhea" id="RHEA:60876"/>
        <dbReference type="Rhea" id="RHEA-COMP:15698"/>
        <dbReference type="Rhea" id="RHEA-COMP:15719"/>
        <dbReference type="ChEBI" id="CHEBI:14649"/>
        <dbReference type="ChEBI" id="CHEBI:15377"/>
        <dbReference type="ChEBI" id="CHEBI:15378"/>
        <dbReference type="ChEBI" id="CHEBI:144029"/>
        <dbReference type="ChEBI" id="CHEBI:144051"/>
    </reaction>
    <physiologicalReaction direction="left-to-right" evidence="9">
        <dbReference type="Rhea" id="RHEA:60877"/>
    </physiologicalReaction>
</comment>
<dbReference type="GeneID" id="93758872"/>
<dbReference type="Gene3D" id="3.90.79.20">
    <property type="match status" value="1"/>
</dbReference>
<dbReference type="NCBIfam" id="NF001299">
    <property type="entry name" value="PRK00241.1"/>
    <property type="match status" value="1"/>
</dbReference>
<comment type="similarity">
    <text evidence="3">Belongs to the Nudix hydrolase family. NudC subfamily.</text>
</comment>
<dbReference type="InterPro" id="IPR015797">
    <property type="entry name" value="NUDIX_hydrolase-like_dom_sf"/>
</dbReference>
<gene>
    <name evidence="11" type="primary">nudC</name>
    <name evidence="11" type="ORF">NCTC9935_01249</name>
</gene>
<evidence type="ECO:0000256" key="7">
    <source>
        <dbReference type="ARBA" id="ARBA00022842"/>
    </source>
</evidence>
<dbReference type="GO" id="GO:0005829">
    <property type="term" value="C:cytosol"/>
    <property type="evidence" value="ECO:0007669"/>
    <property type="project" value="TreeGrafter"/>
</dbReference>
<evidence type="ECO:0000256" key="4">
    <source>
        <dbReference type="ARBA" id="ARBA00012381"/>
    </source>
</evidence>
<keyword evidence="5" id="KW-0479">Metal-binding</keyword>
<evidence type="ECO:0000259" key="10">
    <source>
        <dbReference type="PROSITE" id="PS51462"/>
    </source>
</evidence>
<dbReference type="STRING" id="1660.APY09_09820"/>
<dbReference type="InterPro" id="IPR000086">
    <property type="entry name" value="NUDIX_hydrolase_dom"/>
</dbReference>
<accession>A0A2X0UJ89</accession>
<dbReference type="GO" id="GO:0046872">
    <property type="term" value="F:metal ion binding"/>
    <property type="evidence" value="ECO:0007669"/>
    <property type="project" value="UniProtKB-KW"/>
</dbReference>
<feature type="domain" description="Nudix hydrolase" evidence="10">
    <location>
        <begin position="162"/>
        <end position="293"/>
    </location>
</feature>
<dbReference type="RefSeq" id="WP_111823775.1">
    <property type="nucleotide sequence ID" value="NZ_CAUQLB010000023.1"/>
</dbReference>
<dbReference type="PROSITE" id="PS51462">
    <property type="entry name" value="NUDIX"/>
    <property type="match status" value="1"/>
</dbReference>
<dbReference type="GO" id="GO:0110153">
    <property type="term" value="F:RNA NAD-cap (NMN-forming) hydrolase activity"/>
    <property type="evidence" value="ECO:0007669"/>
    <property type="project" value="RHEA"/>
</dbReference>
<evidence type="ECO:0000256" key="1">
    <source>
        <dbReference type="ARBA" id="ARBA00001946"/>
    </source>
</evidence>
<keyword evidence="7" id="KW-0460">Magnesium</keyword>
<dbReference type="OrthoDB" id="9791656at2"/>
<dbReference type="EMBL" id="UAPR01000003">
    <property type="protein sequence ID" value="SPT55740.1"/>
    <property type="molecule type" value="Genomic_DNA"/>
</dbReference>
<dbReference type="GO" id="GO:0035529">
    <property type="term" value="F:NADH pyrophosphatase activity"/>
    <property type="evidence" value="ECO:0007669"/>
    <property type="project" value="TreeGrafter"/>
</dbReference>
<protein>
    <recommendedName>
        <fullName evidence="4">NAD(+) diphosphatase</fullName>
        <ecNumber evidence="4">3.6.1.22</ecNumber>
    </recommendedName>
</protein>
<dbReference type="Proteomes" id="UP000250192">
    <property type="component" value="Unassembled WGS sequence"/>
</dbReference>
<organism evidence="11 12">
    <name type="scientific">Schaalia odontolytica</name>
    <dbReference type="NCBI Taxonomy" id="1660"/>
    <lineage>
        <taxon>Bacteria</taxon>
        <taxon>Bacillati</taxon>
        <taxon>Actinomycetota</taxon>
        <taxon>Actinomycetes</taxon>
        <taxon>Actinomycetales</taxon>
        <taxon>Actinomycetaceae</taxon>
        <taxon>Schaalia</taxon>
    </lineage>
</organism>
<dbReference type="CDD" id="cd03429">
    <property type="entry name" value="NUDIX_NADH_pyrophosphatase_Nudt13"/>
    <property type="match status" value="1"/>
</dbReference>
<dbReference type="InterPro" id="IPR049734">
    <property type="entry name" value="NudC-like_C"/>
</dbReference>
<evidence type="ECO:0000313" key="12">
    <source>
        <dbReference type="Proteomes" id="UP000250192"/>
    </source>
</evidence>
<keyword evidence="12" id="KW-1185">Reference proteome</keyword>
<dbReference type="GO" id="GO:0006742">
    <property type="term" value="P:NADP+ catabolic process"/>
    <property type="evidence" value="ECO:0007669"/>
    <property type="project" value="TreeGrafter"/>
</dbReference>
<dbReference type="InterPro" id="IPR020084">
    <property type="entry name" value="NUDIX_hydrolase_CS"/>
</dbReference>
<keyword evidence="8" id="KW-0520">NAD</keyword>
<comment type="cofactor">
    <cofactor evidence="2">
        <name>Zn(2+)</name>
        <dbReference type="ChEBI" id="CHEBI:29105"/>
    </cofactor>
</comment>
<evidence type="ECO:0000256" key="2">
    <source>
        <dbReference type="ARBA" id="ARBA00001947"/>
    </source>
</evidence>
<keyword evidence="6 11" id="KW-0378">Hydrolase</keyword>
<name>A0A2X0UJ89_9ACTO</name>
<dbReference type="InterPro" id="IPR015375">
    <property type="entry name" value="NADH_PPase-like_N"/>
</dbReference>
<dbReference type="PROSITE" id="PS00893">
    <property type="entry name" value="NUDIX_BOX"/>
    <property type="match status" value="1"/>
</dbReference>
<evidence type="ECO:0000313" key="11">
    <source>
        <dbReference type="EMBL" id="SPT55740.1"/>
    </source>
</evidence>
<dbReference type="Gene3D" id="3.90.79.10">
    <property type="entry name" value="Nucleoside Triphosphate Pyrophosphohydrolase"/>
    <property type="match status" value="1"/>
</dbReference>
<dbReference type="SUPFAM" id="SSF55811">
    <property type="entry name" value="Nudix"/>
    <property type="match status" value="1"/>
</dbReference>
<dbReference type="GO" id="GO:0019677">
    <property type="term" value="P:NAD+ catabolic process"/>
    <property type="evidence" value="ECO:0007669"/>
    <property type="project" value="TreeGrafter"/>
</dbReference>
<evidence type="ECO:0000256" key="5">
    <source>
        <dbReference type="ARBA" id="ARBA00022723"/>
    </source>
</evidence>
<evidence type="ECO:0000256" key="8">
    <source>
        <dbReference type="ARBA" id="ARBA00023027"/>
    </source>
</evidence>
<dbReference type="PANTHER" id="PTHR42904">
    <property type="entry name" value="NUDIX HYDROLASE, NUDC SUBFAMILY"/>
    <property type="match status" value="1"/>
</dbReference>
<proteinExistence type="inferred from homology"/>
<dbReference type="Pfam" id="PF09297">
    <property type="entry name" value="Zn_ribbon_NUD"/>
    <property type="match status" value="1"/>
</dbReference>
<comment type="cofactor">
    <cofactor evidence="1">
        <name>Mg(2+)</name>
        <dbReference type="ChEBI" id="CHEBI:18420"/>
    </cofactor>
</comment>
<dbReference type="Pfam" id="PF00293">
    <property type="entry name" value="NUDIX"/>
    <property type="match status" value="1"/>
</dbReference>
<reference evidence="11 12" key="1">
    <citation type="submission" date="2018-06" db="EMBL/GenBank/DDBJ databases">
        <authorList>
            <consortium name="Pathogen Informatics"/>
            <person name="Doyle S."/>
        </authorList>
    </citation>
    <scope>NUCLEOTIDE SEQUENCE [LARGE SCALE GENOMIC DNA]</scope>
    <source>
        <strain evidence="11 12">NCTC9935</strain>
    </source>
</reference>
<dbReference type="InterPro" id="IPR015376">
    <property type="entry name" value="Znr_NADH_PPase"/>
</dbReference>
<dbReference type="Pfam" id="PF09296">
    <property type="entry name" value="NUDIX-like"/>
    <property type="match status" value="1"/>
</dbReference>